<evidence type="ECO:0000313" key="6">
    <source>
        <dbReference type="EMBL" id="ACY48280.1"/>
    </source>
</evidence>
<keyword evidence="5" id="KW-0460">Magnesium</keyword>
<sequence length="257" mass="28387">MNVLLLTLSLLFAAPQDTTVSDSTLLALCEGLRVADVVDAMDVVGLRNVGVVDPRIQPLWRDLEDFRHRFCGIALTVRYVPTNKIVPNPIPEEAFDAWSGRWYNELSPEPFVDLIRPGTVIVIDASGNGDTGSIGSYNSLLWYARGARGIVTTGSVRDTDEIIKQQIPLYMDPLQRGRGIRPGRNELESVNRPVEIGGALVRPGDVIVADGDGVVVVPREHAARVFRLARRVLEADKQGRRQLYEQLGLPLDKTVQQ</sequence>
<dbReference type="eggNOG" id="COG0684">
    <property type="taxonomic scope" value="Bacteria"/>
</dbReference>
<keyword evidence="7" id="KW-1185">Reference proteome</keyword>
<dbReference type="SUPFAM" id="SSF89562">
    <property type="entry name" value="RraA-like"/>
    <property type="match status" value="1"/>
</dbReference>
<evidence type="ECO:0000256" key="3">
    <source>
        <dbReference type="ARBA" id="ARBA00029596"/>
    </source>
</evidence>
<protein>
    <recommendedName>
        <fullName evidence="2">Putative 4-hydroxy-4-methyl-2-oxoglutarate aldolase</fullName>
    </recommendedName>
    <alternativeName>
        <fullName evidence="3">Regulator of ribonuclease activity homolog</fullName>
    </alternativeName>
    <alternativeName>
        <fullName evidence="4">RraA-like protein</fullName>
    </alternativeName>
</protein>
<proteinExistence type="predicted"/>
<dbReference type="Gene3D" id="3.50.30.40">
    <property type="entry name" value="Ribonuclease E inhibitor RraA/RraA-like"/>
    <property type="match status" value="1"/>
</dbReference>
<comment type="cofactor">
    <cofactor evidence="5">
        <name>Mg(2+)</name>
        <dbReference type="ChEBI" id="CHEBI:18420"/>
    </cofactor>
</comment>
<comment type="cofactor">
    <cofactor evidence="1">
        <name>a divalent metal cation</name>
        <dbReference type="ChEBI" id="CHEBI:60240"/>
    </cofactor>
</comment>
<dbReference type="STRING" id="518766.Rmar_1391"/>
<name>D0MIH2_RHOM4</name>
<dbReference type="EMBL" id="CP001807">
    <property type="protein sequence ID" value="ACY48280.1"/>
    <property type="molecule type" value="Genomic_DNA"/>
</dbReference>
<dbReference type="AlphaFoldDB" id="D0MIH2"/>
<keyword evidence="5" id="KW-0479">Metal-binding</keyword>
<dbReference type="InterPro" id="IPR036704">
    <property type="entry name" value="RraA/RraA-like_sf"/>
</dbReference>
<dbReference type="Proteomes" id="UP000002221">
    <property type="component" value="Chromosome"/>
</dbReference>
<accession>D0MIH2</accession>
<dbReference type="RefSeq" id="WP_012843891.1">
    <property type="nucleotide sequence ID" value="NC_013501.1"/>
</dbReference>
<gene>
    <name evidence="6" type="ordered locus">Rmar_1391</name>
</gene>
<feature type="binding site" evidence="5">
    <location>
        <position position="158"/>
    </location>
    <ligand>
        <name>Mg(2+)</name>
        <dbReference type="ChEBI" id="CHEBI:18420"/>
    </ligand>
</feature>
<reference evidence="6 7" key="1">
    <citation type="journal article" date="2009" name="Stand. Genomic Sci.">
        <title>Complete genome sequence of Rhodothermus marinus type strain (R-10).</title>
        <authorList>
            <person name="Nolan M."/>
            <person name="Tindall B.J."/>
            <person name="Pomrenke H."/>
            <person name="Lapidus A."/>
            <person name="Copeland A."/>
            <person name="Glavina Del Rio T."/>
            <person name="Lucas S."/>
            <person name="Chen F."/>
            <person name="Tice H."/>
            <person name="Cheng J.F."/>
            <person name="Saunders E."/>
            <person name="Han C."/>
            <person name="Bruce D."/>
            <person name="Goodwin L."/>
            <person name="Chain P."/>
            <person name="Pitluck S."/>
            <person name="Ovchinikova G."/>
            <person name="Pati A."/>
            <person name="Ivanova N."/>
            <person name="Mavromatis K."/>
            <person name="Chen A."/>
            <person name="Palaniappan K."/>
            <person name="Land M."/>
            <person name="Hauser L."/>
            <person name="Chang Y.J."/>
            <person name="Jeffries C.D."/>
            <person name="Brettin T."/>
            <person name="Goker M."/>
            <person name="Bristow J."/>
            <person name="Eisen J.A."/>
            <person name="Markowitz V."/>
            <person name="Hugenholtz P."/>
            <person name="Kyrpides N.C."/>
            <person name="Klenk H.P."/>
            <person name="Detter J.C."/>
        </authorList>
    </citation>
    <scope>NUCLEOTIDE SEQUENCE [LARGE SCALE GENOMIC DNA]</scope>
    <source>
        <strain evidence="7">ATCC 43812 / DSM 4252 / R-10</strain>
    </source>
</reference>
<dbReference type="KEGG" id="rmr:Rmar_1391"/>
<dbReference type="PANTHER" id="PTHR33254:SF4">
    <property type="entry name" value="4-HYDROXY-4-METHYL-2-OXOGLUTARATE ALDOLASE 3-RELATED"/>
    <property type="match status" value="1"/>
</dbReference>
<dbReference type="Pfam" id="PF03737">
    <property type="entry name" value="RraA-like"/>
    <property type="match status" value="1"/>
</dbReference>
<evidence type="ECO:0000256" key="1">
    <source>
        <dbReference type="ARBA" id="ARBA00001968"/>
    </source>
</evidence>
<dbReference type="GO" id="GO:0046872">
    <property type="term" value="F:metal ion binding"/>
    <property type="evidence" value="ECO:0007669"/>
    <property type="project" value="UniProtKB-KW"/>
</dbReference>
<feature type="binding site" evidence="5">
    <location>
        <position position="157"/>
    </location>
    <ligand>
        <name>substrate</name>
    </ligand>
</feature>
<dbReference type="OrthoDB" id="9784786at2"/>
<organism evidence="6 7">
    <name type="scientific">Rhodothermus marinus (strain ATCC 43812 / DSM 4252 / R-10)</name>
    <name type="common">Rhodothermus obamensis</name>
    <dbReference type="NCBI Taxonomy" id="518766"/>
    <lineage>
        <taxon>Bacteria</taxon>
        <taxon>Pseudomonadati</taxon>
        <taxon>Rhodothermota</taxon>
        <taxon>Rhodothermia</taxon>
        <taxon>Rhodothermales</taxon>
        <taxon>Rhodothermaceae</taxon>
        <taxon>Rhodothermus</taxon>
    </lineage>
</organism>
<evidence type="ECO:0000256" key="2">
    <source>
        <dbReference type="ARBA" id="ARBA00016549"/>
    </source>
</evidence>
<dbReference type="InterPro" id="IPR005493">
    <property type="entry name" value="RraA/RraA-like"/>
</dbReference>
<evidence type="ECO:0000256" key="4">
    <source>
        <dbReference type="ARBA" id="ARBA00030169"/>
    </source>
</evidence>
<dbReference type="PANTHER" id="PTHR33254">
    <property type="entry name" value="4-HYDROXY-4-METHYL-2-OXOGLUTARATE ALDOLASE 3-RELATED"/>
    <property type="match status" value="1"/>
</dbReference>
<evidence type="ECO:0000313" key="7">
    <source>
        <dbReference type="Proteomes" id="UP000002221"/>
    </source>
</evidence>
<dbReference type="HOGENOM" id="CLU_072626_3_0_10"/>
<evidence type="ECO:0000256" key="5">
    <source>
        <dbReference type="PIRSR" id="PIRSR605493-1"/>
    </source>
</evidence>
<dbReference type="CDD" id="cd16841">
    <property type="entry name" value="RraA_family"/>
    <property type="match status" value="1"/>
</dbReference>